<dbReference type="RefSeq" id="WP_071835420.1">
    <property type="nucleotide sequence ID" value="NZ_LSRP01000132.1"/>
</dbReference>
<evidence type="ECO:0000313" key="4">
    <source>
        <dbReference type="Proteomes" id="UP000182661"/>
    </source>
</evidence>
<dbReference type="Proteomes" id="UP000182661">
    <property type="component" value="Unassembled WGS sequence"/>
</dbReference>
<keyword evidence="1" id="KW-0732">Signal</keyword>
<keyword evidence="4" id="KW-1185">Reference proteome</keyword>
<feature type="chain" id="PRO_5025004938" description="PepSY domain-containing protein" evidence="1">
    <location>
        <begin position="21"/>
        <end position="102"/>
    </location>
</feature>
<dbReference type="AlphaFoldDB" id="A0A657LMH2"/>
<accession>A0A657LMH2</accession>
<comment type="caution">
    <text evidence="3">The sequence shown here is derived from an EMBL/GenBank/DDBJ whole genome shotgun (WGS) entry which is preliminary data.</text>
</comment>
<evidence type="ECO:0000313" key="3">
    <source>
        <dbReference type="EMBL" id="OJF90852.1"/>
    </source>
</evidence>
<gene>
    <name evidence="3" type="ORF">AX760_23725</name>
</gene>
<name>A0A657LMH2_9HYPH</name>
<dbReference type="EMBL" id="LSRP01000132">
    <property type="protein sequence ID" value="OJF90852.1"/>
    <property type="molecule type" value="Genomic_DNA"/>
</dbReference>
<dbReference type="InterPro" id="IPR025711">
    <property type="entry name" value="PepSY"/>
</dbReference>
<sequence>MTRSMIALILLSLSTTGAHATGRFHCEATDRAAWLGETQVTERLTAAGWQVSHMKEDGGCWEVYGTDPQNRRVEAYLHPVSGEVQLVSQRGTVVFDIRDANE</sequence>
<reference evidence="3 4" key="1">
    <citation type="submission" date="2016-02" db="EMBL/GenBank/DDBJ databases">
        <title>Genome sequencing of a beta-galactosidase producing bacteria Rhizobium sp. 59.</title>
        <authorList>
            <person name="Wang D."/>
            <person name="Kot W."/>
            <person name="Qin Y."/>
            <person name="Hansen L."/>
            <person name="Naqvi K."/>
            <person name="Rensing C."/>
        </authorList>
    </citation>
    <scope>NUCLEOTIDE SEQUENCE [LARGE SCALE GENOMIC DNA]</scope>
    <source>
        <strain evidence="3 4">59</strain>
    </source>
</reference>
<protein>
    <recommendedName>
        <fullName evidence="2">PepSY domain-containing protein</fullName>
    </recommendedName>
</protein>
<dbReference type="Pfam" id="PF13670">
    <property type="entry name" value="PepSY_2"/>
    <property type="match status" value="1"/>
</dbReference>
<feature type="domain" description="PepSY" evidence="2">
    <location>
        <begin position="6"/>
        <end position="84"/>
    </location>
</feature>
<proteinExistence type="predicted"/>
<evidence type="ECO:0000256" key="1">
    <source>
        <dbReference type="SAM" id="SignalP"/>
    </source>
</evidence>
<dbReference type="OrthoDB" id="7365433at2"/>
<organism evidence="3 4">
    <name type="scientific">Pararhizobium antarcticum</name>
    <dbReference type="NCBI Taxonomy" id="1798805"/>
    <lineage>
        <taxon>Bacteria</taxon>
        <taxon>Pseudomonadati</taxon>
        <taxon>Pseudomonadota</taxon>
        <taxon>Alphaproteobacteria</taxon>
        <taxon>Hyphomicrobiales</taxon>
        <taxon>Rhizobiaceae</taxon>
        <taxon>Rhizobium/Agrobacterium group</taxon>
        <taxon>Pararhizobium</taxon>
    </lineage>
</organism>
<evidence type="ECO:0000259" key="2">
    <source>
        <dbReference type="Pfam" id="PF13670"/>
    </source>
</evidence>
<feature type="signal peptide" evidence="1">
    <location>
        <begin position="1"/>
        <end position="20"/>
    </location>
</feature>